<name>A0ABY6K6W2_9ARAC</name>
<dbReference type="InterPro" id="IPR036397">
    <property type="entry name" value="RNaseH_sf"/>
</dbReference>
<keyword evidence="2" id="KW-0812">Transmembrane</keyword>
<dbReference type="Gene3D" id="1.10.10.10">
    <property type="entry name" value="Winged helix-like DNA-binding domain superfamily/Winged helix DNA-binding domain"/>
    <property type="match status" value="1"/>
</dbReference>
<feature type="region of interest" description="Disordered" evidence="1">
    <location>
        <begin position="235"/>
        <end position="254"/>
    </location>
</feature>
<dbReference type="Proteomes" id="UP001235939">
    <property type="component" value="Chromosome 02"/>
</dbReference>
<sequence>MTIKRVVFEVSVPLAVVPLAIATSLLLLFWVELQRESNGIPEGRTSLPSCKLHVRAVSIHGHLDADNSPFERMPTSSASTLLTPRMSNKRSAIIELFGRGKRRCEIVRLLKVSQQTVSIHRFNELCHEGDRGFLPLRKRTANTSANRGIIKKRRNSREFVRKISRETDVNKSSVHRIAKKERNLKTYKLQKVQFLTDENKRVRLERSRQLKHRATGQRWELILFTDEKLFTLEQTHNHQNDRSRSAETPSTSTIVEHRQNTQSIMAMIIMITTMPPTATDIVAQLAEHIQDITASTFR</sequence>
<reference evidence="3 4" key="1">
    <citation type="submission" date="2022-01" db="EMBL/GenBank/DDBJ databases">
        <title>A chromosomal length assembly of Cordylochernes scorpioides.</title>
        <authorList>
            <person name="Zeh D."/>
            <person name="Zeh J."/>
        </authorList>
    </citation>
    <scope>NUCLEOTIDE SEQUENCE [LARGE SCALE GENOMIC DNA]</scope>
    <source>
        <strain evidence="3">IN4F17</strain>
        <tissue evidence="3">Whole Body</tissue>
    </source>
</reference>
<keyword evidence="4" id="KW-1185">Reference proteome</keyword>
<dbReference type="Gene3D" id="3.30.420.10">
    <property type="entry name" value="Ribonuclease H-like superfamily/Ribonuclease H"/>
    <property type="match status" value="1"/>
</dbReference>
<keyword evidence="2" id="KW-1133">Transmembrane helix</keyword>
<gene>
    <name evidence="3" type="ORF">LAZ67_2006421</name>
</gene>
<feature type="transmembrane region" description="Helical" evidence="2">
    <location>
        <begin position="12"/>
        <end position="31"/>
    </location>
</feature>
<evidence type="ECO:0000256" key="1">
    <source>
        <dbReference type="SAM" id="MobiDB-lite"/>
    </source>
</evidence>
<dbReference type="InterPro" id="IPR036388">
    <property type="entry name" value="WH-like_DNA-bd_sf"/>
</dbReference>
<protein>
    <submittedName>
        <fullName evidence="3">Uncharacterized protein</fullName>
    </submittedName>
</protein>
<dbReference type="PANTHER" id="PTHR46068:SF1">
    <property type="entry name" value="TRANSPOSASE IS30-LIKE HTH DOMAIN-CONTAINING PROTEIN"/>
    <property type="match status" value="1"/>
</dbReference>
<feature type="compositionally biased region" description="Basic and acidic residues" evidence="1">
    <location>
        <begin position="235"/>
        <end position="245"/>
    </location>
</feature>
<keyword evidence="2" id="KW-0472">Membrane</keyword>
<accession>A0ABY6K6W2</accession>
<organism evidence="3 4">
    <name type="scientific">Cordylochernes scorpioides</name>
    <dbReference type="NCBI Taxonomy" id="51811"/>
    <lineage>
        <taxon>Eukaryota</taxon>
        <taxon>Metazoa</taxon>
        <taxon>Ecdysozoa</taxon>
        <taxon>Arthropoda</taxon>
        <taxon>Chelicerata</taxon>
        <taxon>Arachnida</taxon>
        <taxon>Pseudoscorpiones</taxon>
        <taxon>Cheliferoidea</taxon>
        <taxon>Chernetidae</taxon>
        <taxon>Cordylochernes</taxon>
    </lineage>
</organism>
<evidence type="ECO:0000313" key="3">
    <source>
        <dbReference type="EMBL" id="UYV64059.1"/>
    </source>
</evidence>
<dbReference type="EMBL" id="CP092864">
    <property type="protein sequence ID" value="UYV64059.1"/>
    <property type="molecule type" value="Genomic_DNA"/>
</dbReference>
<proteinExistence type="predicted"/>
<evidence type="ECO:0000313" key="4">
    <source>
        <dbReference type="Proteomes" id="UP001235939"/>
    </source>
</evidence>
<dbReference type="PANTHER" id="PTHR46068">
    <property type="entry name" value="PROTEIN CBG27172"/>
    <property type="match status" value="1"/>
</dbReference>
<evidence type="ECO:0000256" key="2">
    <source>
        <dbReference type="SAM" id="Phobius"/>
    </source>
</evidence>